<organism evidence="2 3">
    <name type="scientific">Sulfurimonas diazotrophicus</name>
    <dbReference type="NCBI Taxonomy" id="3131939"/>
    <lineage>
        <taxon>Bacteria</taxon>
        <taxon>Pseudomonadati</taxon>
        <taxon>Campylobacterota</taxon>
        <taxon>Epsilonproteobacteria</taxon>
        <taxon>Campylobacterales</taxon>
        <taxon>Sulfurimonadaceae</taxon>
        <taxon>Sulfurimonas</taxon>
    </lineage>
</organism>
<feature type="region of interest" description="Disordered" evidence="1">
    <location>
        <begin position="1304"/>
        <end position="1324"/>
    </location>
</feature>
<evidence type="ECO:0000313" key="2">
    <source>
        <dbReference type="EMBL" id="XAU16022.1"/>
    </source>
</evidence>
<accession>A0ABZ3HBW8</accession>
<keyword evidence="3" id="KW-1185">Reference proteome</keyword>
<evidence type="ECO:0000313" key="3">
    <source>
        <dbReference type="Proteomes" id="UP001447842"/>
    </source>
</evidence>
<reference evidence="2 3" key="1">
    <citation type="submission" date="2024-03" db="EMBL/GenBank/DDBJ databases">
        <title>Sulfurimonas sp. HSL3-1.</title>
        <authorList>
            <person name="Wang S."/>
        </authorList>
    </citation>
    <scope>NUCLEOTIDE SEQUENCE [LARGE SCALE GENOMIC DNA]</scope>
    <source>
        <strain evidence="2 3">HSL3-1</strain>
    </source>
</reference>
<dbReference type="EMBL" id="CP147920">
    <property type="protein sequence ID" value="XAU16022.1"/>
    <property type="molecule type" value="Genomic_DNA"/>
</dbReference>
<evidence type="ECO:0000256" key="1">
    <source>
        <dbReference type="SAM" id="MobiDB-lite"/>
    </source>
</evidence>
<sequence>MSRVSINGILKPTDDTDVTDQYLGHFLKVSYIQEIGGHSTYSKDRVDVQPNGAFRFFLPQQELLASQSVTVEVYAPDGELLGSQIYSYGSLNASNTDASAEDDTQPMEIGVDPKVITFGDSNPITDDSRLVSGMLVDISGERSAAGLSVVLMVTTDPDADPGSEGFHPLFSVWTNKDGSFFARVGSEDYAQAYGIVAGLEETPIPVTLSTQENKQIIPKNILLVADLSLLPEGVGDTGSTPTLPETAEMIGNPSFSQDLGGKCVDFTIPNRTLEEYSFYHTVRTTEPEIRGLTITAKESKKLKTELLDISETLFGVFSRMNSSMKTLSLNAYTVDDEKTAQAMTTEQPAAVAEPVMMRSFSSGTAQFTTVPVYHLKMETAVGQLKFSSANLTSFKLDFSALLKILAEQARRKTALQELHRELAAAYCGKKGAREAETYCESLASEDALNRATVSSLLGHIKTYADAENSTLFAGNALPNQIRDYIKDFQALVKHPFVDAGLITVMQKRAEKLIGSIDTQTKESQDQEELLGYFRRLVSELAEVDQKGFYTFEPCPTRETDTMGILCIMQQFEQIKETLRNKTVFTLGEILSIRDNYDTYVTSISAFLSLLERFHTFYTTGSNLLISLEDDYFVEHYHSTKSALSTLKRQIYAAITRIEALEAAYILNHPGRRELTVETSIDWDETPTVYENTTIAHGHILHFKQKWKADGYSLGDLLYSLPLAPCQEKQIAIIDWDREERASRTEAQTVAESLTADLSRDRDISEIINSSFQENISASSTNKTSSTSAGIGGGIVGGIGGLFGGVSHSGASSRSTANQDSARNLSGSTLNRLQDNISQSASSLRSQRSTVVQTVGQNETMTVQTEVVKNNNHCHAMTVEYFEVLKHYAIEQELADVQECLFVPLPMSDFDHAKILRWKDTLRRAVYGTQLRRGFDAIERMANSYADSDLPEGSYADEIIQNFSGHFSISFELKRPYISQIEEQTKTITETVELKEWFLWYPYVLKFTYDKEVPLTEAEKDAIFEADYAPEIVRKFIDTIDIYGIDENGNDVRLDLDYTLMSNYRKGVALQVNIASKEIPTVTRRQIQHLRFRANTTVHASSKIILRTAYLHYRTNHMSSYIVRNGRVNNDIINIVKVSGVWFDPTIEVVTDAALLYTPLTDRELRDPRKEDRKAAAALVSHLNEHLELSHKVIWTSLDASRLFGLLDGYIAPNSGNKSVASVVENKVMGVVGNNLVLKVVPGERLDPVFRNVEDLIGHYKTATKPDPFRISVPTKGVYAESVMGKCNSCEPIDDTRHWRFKDEPCGTTPTPISPVSTASRQSDVGSLQVKDLPSSIINMQTAPNAPDPTGLGAAFELLGKSDAFKDMTGLAGTQANAIKALETTSKSVTDLAGMAADLKKQTAMKKDIGKTLQTIDDAKKKNQISDTQANGLSYSALSSMVGEPTKKEAEGTTVDEVKDLAKSAGDNKASVKVNRPSGEQIEVDARPQDAAAELEFSTKTAIVLPTPQSSPDSRAFFPSRDDKSGVIEVAAQINNAPSGGSHRWTRPDVDAMDIDAQNSLRTIVRGKKPGLQELDFSVRDSAGSAVASQKLTLCIPQFVTIDEDAIASPTPFDDFLAQFKLDAKKNEVLQEAKEVCDYLLKTSNVRTIWRVGPFSETVPAHLPANHVTTLKIHNEPPAIYAGTPGVTHTPAGAAVLNETIDIYPGALDDSNSHEISIEVQALLIQIQNQTMTADLESFATTLLGRLLGSIMSHEIIHSLLAFDIPSGHNAPKIPGDIMNQGIDLTFTELTGFEDTAHTSPLDPIDFIDHGIASLAGLLATNQGRMDARFPVPPAFT</sequence>
<feature type="compositionally biased region" description="Polar residues" evidence="1">
    <location>
        <begin position="1307"/>
        <end position="1324"/>
    </location>
</feature>
<name>A0ABZ3HBW8_9BACT</name>
<proteinExistence type="predicted"/>
<gene>
    <name evidence="2" type="ORF">WCY31_04775</name>
</gene>
<protein>
    <submittedName>
        <fullName evidence="2">Uncharacterized protein</fullName>
    </submittedName>
</protein>
<dbReference type="Proteomes" id="UP001447842">
    <property type="component" value="Chromosome"/>
</dbReference>
<dbReference type="RefSeq" id="WP_345973393.1">
    <property type="nucleotide sequence ID" value="NZ_CP147920.1"/>
</dbReference>